<gene>
    <name evidence="7" type="ORF">SAMN04488505_1011224</name>
</gene>
<accession>A0A1H7LCK7</accession>
<feature type="domain" description="RNA polymerase sigma-70 region 2" evidence="5">
    <location>
        <begin position="19"/>
        <end position="83"/>
    </location>
</feature>
<dbReference type="InterPro" id="IPR039425">
    <property type="entry name" value="RNA_pol_sigma-70-like"/>
</dbReference>
<dbReference type="CDD" id="cd06171">
    <property type="entry name" value="Sigma70_r4"/>
    <property type="match status" value="1"/>
</dbReference>
<dbReference type="Pfam" id="PF08281">
    <property type="entry name" value="Sigma70_r4_2"/>
    <property type="match status" value="1"/>
</dbReference>
<feature type="domain" description="RNA polymerase sigma factor 70 region 4 type 2" evidence="6">
    <location>
        <begin position="114"/>
        <end position="166"/>
    </location>
</feature>
<name>A0A1H7LCK7_9BACT</name>
<dbReference type="PANTHER" id="PTHR43133:SF46">
    <property type="entry name" value="RNA POLYMERASE SIGMA-70 FACTOR ECF SUBFAMILY"/>
    <property type="match status" value="1"/>
</dbReference>
<dbReference type="GO" id="GO:0006352">
    <property type="term" value="P:DNA-templated transcription initiation"/>
    <property type="evidence" value="ECO:0007669"/>
    <property type="project" value="InterPro"/>
</dbReference>
<dbReference type="Proteomes" id="UP000198984">
    <property type="component" value="Unassembled WGS sequence"/>
</dbReference>
<organism evidence="7 8">
    <name type="scientific">Chitinophaga rupis</name>
    <dbReference type="NCBI Taxonomy" id="573321"/>
    <lineage>
        <taxon>Bacteria</taxon>
        <taxon>Pseudomonadati</taxon>
        <taxon>Bacteroidota</taxon>
        <taxon>Chitinophagia</taxon>
        <taxon>Chitinophagales</taxon>
        <taxon>Chitinophagaceae</taxon>
        <taxon>Chitinophaga</taxon>
    </lineage>
</organism>
<evidence type="ECO:0000259" key="6">
    <source>
        <dbReference type="Pfam" id="PF08281"/>
    </source>
</evidence>
<dbReference type="InterPro" id="IPR013325">
    <property type="entry name" value="RNA_pol_sigma_r2"/>
</dbReference>
<evidence type="ECO:0000256" key="4">
    <source>
        <dbReference type="ARBA" id="ARBA00023163"/>
    </source>
</evidence>
<protein>
    <submittedName>
        <fullName evidence="7">RNA polymerase sigma-70 factor, ECF subfamily</fullName>
    </submittedName>
</protein>
<evidence type="ECO:0000256" key="2">
    <source>
        <dbReference type="ARBA" id="ARBA00023015"/>
    </source>
</evidence>
<dbReference type="Gene3D" id="1.10.1740.10">
    <property type="match status" value="1"/>
</dbReference>
<dbReference type="AlphaFoldDB" id="A0A1H7LCK7"/>
<keyword evidence="2" id="KW-0805">Transcription regulation</keyword>
<dbReference type="GO" id="GO:0016987">
    <property type="term" value="F:sigma factor activity"/>
    <property type="evidence" value="ECO:0007669"/>
    <property type="project" value="UniProtKB-KW"/>
</dbReference>
<keyword evidence="8" id="KW-1185">Reference proteome</keyword>
<dbReference type="EMBL" id="FOBB01000001">
    <property type="protein sequence ID" value="SEK96275.1"/>
    <property type="molecule type" value="Genomic_DNA"/>
</dbReference>
<keyword evidence="3" id="KW-0731">Sigma factor</keyword>
<dbReference type="InterPro" id="IPR013324">
    <property type="entry name" value="RNA_pol_sigma_r3/r4-like"/>
</dbReference>
<evidence type="ECO:0000256" key="3">
    <source>
        <dbReference type="ARBA" id="ARBA00023082"/>
    </source>
</evidence>
<evidence type="ECO:0000313" key="8">
    <source>
        <dbReference type="Proteomes" id="UP000198984"/>
    </source>
</evidence>
<proteinExistence type="inferred from homology"/>
<sequence>MELLDRIRQGDEAAFGNFFDEHHANLFFFFRKKTGSDFLAEELVQLTFIKLWNNRHGLNLAVALPVQLFRIARTTLIDKLRTEAVANKRMDALSEALETTVATPSLYEEKEVMERLHAAINKLPPARRTIFRMNRLEGFTHKEIAHHLNISPRTVEHQISHAVRQLLQWLF</sequence>
<dbReference type="InterPro" id="IPR007627">
    <property type="entry name" value="RNA_pol_sigma70_r2"/>
</dbReference>
<dbReference type="STRING" id="573321.SAMN04488505_1011224"/>
<keyword evidence="4" id="KW-0804">Transcription</keyword>
<dbReference type="OrthoDB" id="663247at2"/>
<dbReference type="InterPro" id="IPR036388">
    <property type="entry name" value="WH-like_DNA-bd_sf"/>
</dbReference>
<evidence type="ECO:0000313" key="7">
    <source>
        <dbReference type="EMBL" id="SEK96275.1"/>
    </source>
</evidence>
<dbReference type="InterPro" id="IPR014284">
    <property type="entry name" value="RNA_pol_sigma-70_dom"/>
</dbReference>
<dbReference type="Pfam" id="PF04542">
    <property type="entry name" value="Sigma70_r2"/>
    <property type="match status" value="1"/>
</dbReference>
<reference evidence="7 8" key="1">
    <citation type="submission" date="2016-10" db="EMBL/GenBank/DDBJ databases">
        <authorList>
            <person name="de Groot N.N."/>
        </authorList>
    </citation>
    <scope>NUCLEOTIDE SEQUENCE [LARGE SCALE GENOMIC DNA]</scope>
    <source>
        <strain evidence="7 8">DSM 21039</strain>
    </source>
</reference>
<dbReference type="NCBIfam" id="TIGR02937">
    <property type="entry name" value="sigma70-ECF"/>
    <property type="match status" value="1"/>
</dbReference>
<evidence type="ECO:0000259" key="5">
    <source>
        <dbReference type="Pfam" id="PF04542"/>
    </source>
</evidence>
<dbReference type="SUPFAM" id="SSF88946">
    <property type="entry name" value="Sigma2 domain of RNA polymerase sigma factors"/>
    <property type="match status" value="1"/>
</dbReference>
<evidence type="ECO:0000256" key="1">
    <source>
        <dbReference type="ARBA" id="ARBA00010641"/>
    </source>
</evidence>
<dbReference type="PANTHER" id="PTHR43133">
    <property type="entry name" value="RNA POLYMERASE ECF-TYPE SIGMA FACTO"/>
    <property type="match status" value="1"/>
</dbReference>
<comment type="similarity">
    <text evidence="1">Belongs to the sigma-70 factor family. ECF subfamily.</text>
</comment>
<dbReference type="GO" id="GO:0003677">
    <property type="term" value="F:DNA binding"/>
    <property type="evidence" value="ECO:0007669"/>
    <property type="project" value="InterPro"/>
</dbReference>
<dbReference type="RefSeq" id="WP_089907459.1">
    <property type="nucleotide sequence ID" value="NZ_FOBB01000001.1"/>
</dbReference>
<dbReference type="InterPro" id="IPR013249">
    <property type="entry name" value="RNA_pol_sigma70_r4_t2"/>
</dbReference>
<dbReference type="Gene3D" id="1.10.10.10">
    <property type="entry name" value="Winged helix-like DNA-binding domain superfamily/Winged helix DNA-binding domain"/>
    <property type="match status" value="1"/>
</dbReference>
<dbReference type="SUPFAM" id="SSF88659">
    <property type="entry name" value="Sigma3 and sigma4 domains of RNA polymerase sigma factors"/>
    <property type="match status" value="1"/>
</dbReference>